<dbReference type="AlphaFoldDB" id="A0A1F4UT76"/>
<dbReference type="Proteomes" id="UP000177458">
    <property type="component" value="Unassembled WGS sequence"/>
</dbReference>
<evidence type="ECO:0000313" key="4">
    <source>
        <dbReference type="EMBL" id="OGC48161.1"/>
    </source>
</evidence>
<dbReference type="SMART" id="SM00862">
    <property type="entry name" value="Trans_reg_C"/>
    <property type="match status" value="1"/>
</dbReference>
<dbReference type="InterPro" id="IPR016032">
    <property type="entry name" value="Sig_transdc_resp-reg_C-effctor"/>
</dbReference>
<evidence type="ECO:0000313" key="5">
    <source>
        <dbReference type="Proteomes" id="UP000177458"/>
    </source>
</evidence>
<evidence type="ECO:0000259" key="3">
    <source>
        <dbReference type="PROSITE" id="PS51755"/>
    </source>
</evidence>
<keyword evidence="1 2" id="KW-0238">DNA-binding</keyword>
<dbReference type="GO" id="GO:0000160">
    <property type="term" value="P:phosphorelay signal transduction system"/>
    <property type="evidence" value="ECO:0007669"/>
    <property type="project" value="InterPro"/>
</dbReference>
<feature type="DNA-binding region" description="OmpR/PhoB-type" evidence="2">
    <location>
        <begin position="242"/>
        <end position="343"/>
    </location>
</feature>
<dbReference type="GO" id="GO:0003677">
    <property type="term" value="F:DNA binding"/>
    <property type="evidence" value="ECO:0007669"/>
    <property type="project" value="UniProtKB-UniRule"/>
</dbReference>
<dbReference type="EMBL" id="MEVF01000045">
    <property type="protein sequence ID" value="OGC48161.1"/>
    <property type="molecule type" value="Genomic_DNA"/>
</dbReference>
<evidence type="ECO:0000256" key="2">
    <source>
        <dbReference type="PROSITE-ProRule" id="PRU01091"/>
    </source>
</evidence>
<dbReference type="Gene3D" id="1.10.10.10">
    <property type="entry name" value="Winged helix-like DNA-binding domain superfamily/Winged helix DNA-binding domain"/>
    <property type="match status" value="1"/>
</dbReference>
<sequence>MKKVTKWNYNTRNEAERVIASICPALNGFYKNHGFYIIPHTNEYSKKAFGVILPNLPYNKYPRFWEKITRYNYSPFNINTDENLIDFVELELKKISVDEPNYFNLKQDWDRFGNYILTSLYDFLGLPPDFLTEINIYPTRYGTGTSFRVAKKIENIAKINLREGCSVLNITSSLVSILSRPNINHNLQATWEEATSITDWIMTESTFAKKLFEITNLKYNSMIKYTRSSSQPKLIKESAEYCKVLGIPSTFFDFKATGNSIIINDKTIDFTPNEMRMLKLFIEKRGCIVKIQEIADELYKNDNNFSLYAISKNIQRIRDKFEANGISSSYIQSSWGVGYMLRL</sequence>
<dbReference type="SUPFAM" id="SSF46894">
    <property type="entry name" value="C-terminal effector domain of the bipartite response regulators"/>
    <property type="match status" value="1"/>
</dbReference>
<evidence type="ECO:0000256" key="1">
    <source>
        <dbReference type="ARBA" id="ARBA00023125"/>
    </source>
</evidence>
<dbReference type="InterPro" id="IPR036388">
    <property type="entry name" value="WH-like_DNA-bd_sf"/>
</dbReference>
<organism evidence="4 5">
    <name type="scientific">candidate division WWE3 bacterium RIFCSPLOWO2_01_FULL_37_15</name>
    <dbReference type="NCBI Taxonomy" id="1802622"/>
    <lineage>
        <taxon>Bacteria</taxon>
        <taxon>Katanobacteria</taxon>
    </lineage>
</organism>
<comment type="caution">
    <text evidence="4">The sequence shown here is derived from an EMBL/GenBank/DDBJ whole genome shotgun (WGS) entry which is preliminary data.</text>
</comment>
<gene>
    <name evidence="4" type="ORF">A3A69_01195</name>
</gene>
<dbReference type="CDD" id="cd00383">
    <property type="entry name" value="trans_reg_C"/>
    <property type="match status" value="1"/>
</dbReference>
<protein>
    <recommendedName>
        <fullName evidence="3">OmpR/PhoB-type domain-containing protein</fullName>
    </recommendedName>
</protein>
<dbReference type="GO" id="GO:0006355">
    <property type="term" value="P:regulation of DNA-templated transcription"/>
    <property type="evidence" value="ECO:0007669"/>
    <property type="project" value="InterPro"/>
</dbReference>
<dbReference type="PROSITE" id="PS51755">
    <property type="entry name" value="OMPR_PHOB"/>
    <property type="match status" value="1"/>
</dbReference>
<reference evidence="4 5" key="1">
    <citation type="journal article" date="2016" name="Nat. Commun.">
        <title>Thousands of microbial genomes shed light on interconnected biogeochemical processes in an aquifer system.</title>
        <authorList>
            <person name="Anantharaman K."/>
            <person name="Brown C.T."/>
            <person name="Hug L.A."/>
            <person name="Sharon I."/>
            <person name="Castelle C.J."/>
            <person name="Probst A.J."/>
            <person name="Thomas B.C."/>
            <person name="Singh A."/>
            <person name="Wilkins M.J."/>
            <person name="Karaoz U."/>
            <person name="Brodie E.L."/>
            <person name="Williams K.H."/>
            <person name="Hubbard S.S."/>
            <person name="Banfield J.F."/>
        </authorList>
    </citation>
    <scope>NUCLEOTIDE SEQUENCE [LARGE SCALE GENOMIC DNA]</scope>
</reference>
<dbReference type="InterPro" id="IPR001867">
    <property type="entry name" value="OmpR/PhoB-type_DNA-bd"/>
</dbReference>
<feature type="domain" description="OmpR/PhoB-type" evidence="3">
    <location>
        <begin position="242"/>
        <end position="343"/>
    </location>
</feature>
<dbReference type="Pfam" id="PF00486">
    <property type="entry name" value="Trans_reg_C"/>
    <property type="match status" value="1"/>
</dbReference>
<accession>A0A1F4UT76</accession>
<proteinExistence type="predicted"/>
<name>A0A1F4UT76_UNCKA</name>